<dbReference type="AlphaFoldDB" id="A0A7W2EQ94"/>
<reference evidence="1 2" key="1">
    <citation type="submission" date="2020-07" db="EMBL/GenBank/DDBJ databases">
        <title>Novel species isolated from subtropical streams in China.</title>
        <authorList>
            <person name="Lu H."/>
        </authorList>
    </citation>
    <scope>NUCLEOTIDE SEQUENCE [LARGE SCALE GENOMIC DNA]</scope>
    <source>
        <strain evidence="1 2">LX20W</strain>
    </source>
</reference>
<dbReference type="EMBL" id="JACEZT010000003">
    <property type="protein sequence ID" value="MBA5636618.1"/>
    <property type="molecule type" value="Genomic_DNA"/>
</dbReference>
<keyword evidence="2" id="KW-1185">Reference proteome</keyword>
<proteinExistence type="predicted"/>
<dbReference type="RefSeq" id="WP_182160759.1">
    <property type="nucleotide sequence ID" value="NZ_JACEZT010000003.1"/>
</dbReference>
<accession>A0A7W2EQ94</accession>
<evidence type="ECO:0000313" key="1">
    <source>
        <dbReference type="EMBL" id="MBA5636618.1"/>
    </source>
</evidence>
<name>A0A7W2EQ94_9BURK</name>
<protein>
    <recommendedName>
        <fullName evidence="3">CopG family transcriptional regulator</fullName>
    </recommendedName>
</protein>
<evidence type="ECO:0000313" key="2">
    <source>
        <dbReference type="Proteomes" id="UP000534388"/>
    </source>
</evidence>
<dbReference type="Proteomes" id="UP000534388">
    <property type="component" value="Unassembled WGS sequence"/>
</dbReference>
<sequence>MITVQLSAEMEAAVIAAAGRHGQSIDDYLTTVCAEALLLEQDRARVQSYRDGEPAVSHQRADAWLAELAAGKRSACPR</sequence>
<comment type="caution">
    <text evidence="1">The sequence shown here is derived from an EMBL/GenBank/DDBJ whole genome shotgun (WGS) entry which is preliminary data.</text>
</comment>
<organism evidence="1 2">
    <name type="scientific">Rugamonas brunnea</name>
    <dbReference type="NCBI Taxonomy" id="2758569"/>
    <lineage>
        <taxon>Bacteria</taxon>
        <taxon>Pseudomonadati</taxon>
        <taxon>Pseudomonadota</taxon>
        <taxon>Betaproteobacteria</taxon>
        <taxon>Burkholderiales</taxon>
        <taxon>Oxalobacteraceae</taxon>
        <taxon>Telluria group</taxon>
        <taxon>Rugamonas</taxon>
    </lineage>
</organism>
<gene>
    <name evidence="1" type="ORF">H3H37_06075</name>
</gene>
<evidence type="ECO:0008006" key="3">
    <source>
        <dbReference type="Google" id="ProtNLM"/>
    </source>
</evidence>